<keyword evidence="2" id="KW-0810">Translation regulation</keyword>
<protein>
    <submittedName>
        <fullName evidence="7">Translation initiation factor 4E</fullName>
    </submittedName>
</protein>
<dbReference type="SUPFAM" id="SSF55418">
    <property type="entry name" value="eIF4e-like"/>
    <property type="match status" value="1"/>
</dbReference>
<keyword evidence="3 5" id="KW-0694">RNA-binding</keyword>
<feature type="region of interest" description="Disordered" evidence="6">
    <location>
        <begin position="1"/>
        <end position="44"/>
    </location>
</feature>
<dbReference type="PANTHER" id="PTHR11960">
    <property type="entry name" value="EUKARYOTIC TRANSLATION INITIATION FACTOR 4E RELATED"/>
    <property type="match status" value="1"/>
</dbReference>
<dbReference type="PANTHER" id="PTHR11960:SF66">
    <property type="entry name" value="EUKARYOTIC TRANSLATION INITIATION FACTOR 4E TYPE 3"/>
    <property type="match status" value="1"/>
</dbReference>
<gene>
    <name evidence="7" type="ORF">AKO1_007387</name>
</gene>
<dbReference type="Gene3D" id="3.30.760.10">
    <property type="entry name" value="RNA Cap, Translation Initiation Factor Eif4e"/>
    <property type="match status" value="1"/>
</dbReference>
<evidence type="ECO:0000313" key="7">
    <source>
        <dbReference type="EMBL" id="KAL0479897.1"/>
    </source>
</evidence>
<comment type="caution">
    <text evidence="7">The sequence shown here is derived from an EMBL/GenBank/DDBJ whole genome shotgun (WGS) entry which is preliminary data.</text>
</comment>
<keyword evidence="4 5" id="KW-0648">Protein biosynthesis</keyword>
<evidence type="ECO:0000256" key="6">
    <source>
        <dbReference type="SAM" id="MobiDB-lite"/>
    </source>
</evidence>
<dbReference type="GO" id="GO:0000340">
    <property type="term" value="F:RNA 7-methylguanosine cap binding"/>
    <property type="evidence" value="ECO:0007669"/>
    <property type="project" value="TreeGrafter"/>
</dbReference>
<keyword evidence="8" id="KW-1185">Reference proteome</keyword>
<dbReference type="GO" id="GO:0006417">
    <property type="term" value="P:regulation of translation"/>
    <property type="evidence" value="ECO:0007669"/>
    <property type="project" value="UniProtKB-KW"/>
</dbReference>
<evidence type="ECO:0000313" key="8">
    <source>
        <dbReference type="Proteomes" id="UP001431209"/>
    </source>
</evidence>
<dbReference type="Proteomes" id="UP001431209">
    <property type="component" value="Unassembled WGS sequence"/>
</dbReference>
<proteinExistence type="inferred from homology"/>
<sequence>MSGEITRPVFEDDDENDQNNEQNDDNLSDRSQSSDEQEEEVPEEIKPLENTWRIWYEKVKVSSDWTNFDHIKELCEFSTVQEFWSCFNTVPRLDVLKAKESFHLMRKNDKGGITPVWEDEENKDGGEWIFRVSKNDAEAVWNSLVFAVIGEQYSDHVKKEGDDICGLTVSMRPVDVIFQLWHRATSDVEEDLNLLVERTKELLPKGVELRCTTNFTEDTNKNLFCNK</sequence>
<evidence type="ECO:0000256" key="3">
    <source>
        <dbReference type="ARBA" id="ARBA00022884"/>
    </source>
</evidence>
<dbReference type="AlphaFoldDB" id="A0AAW2YRA5"/>
<evidence type="ECO:0000256" key="4">
    <source>
        <dbReference type="ARBA" id="ARBA00022917"/>
    </source>
</evidence>
<dbReference type="EMBL" id="JAOPGA020000605">
    <property type="protein sequence ID" value="KAL0479897.1"/>
    <property type="molecule type" value="Genomic_DNA"/>
</dbReference>
<dbReference type="GO" id="GO:0003743">
    <property type="term" value="F:translation initiation factor activity"/>
    <property type="evidence" value="ECO:0007669"/>
    <property type="project" value="UniProtKB-KW"/>
</dbReference>
<accession>A0AAW2YRA5</accession>
<dbReference type="GO" id="GO:0016281">
    <property type="term" value="C:eukaryotic translation initiation factor 4F complex"/>
    <property type="evidence" value="ECO:0007669"/>
    <property type="project" value="TreeGrafter"/>
</dbReference>
<dbReference type="Pfam" id="PF01652">
    <property type="entry name" value="IF4E"/>
    <property type="match status" value="1"/>
</dbReference>
<reference evidence="7 8" key="1">
    <citation type="submission" date="2024-03" db="EMBL/GenBank/DDBJ databases">
        <title>The Acrasis kona genome and developmental transcriptomes reveal deep origins of eukaryotic multicellular pathways.</title>
        <authorList>
            <person name="Sheikh S."/>
            <person name="Fu C.-J."/>
            <person name="Brown M.W."/>
            <person name="Baldauf S.L."/>
        </authorList>
    </citation>
    <scope>NUCLEOTIDE SEQUENCE [LARGE SCALE GENOMIC DNA]</scope>
    <source>
        <strain evidence="7 8">ATCC MYA-3509</strain>
    </source>
</reference>
<dbReference type="InterPro" id="IPR001040">
    <property type="entry name" value="TIF_eIF_4E"/>
</dbReference>
<organism evidence="7 8">
    <name type="scientific">Acrasis kona</name>
    <dbReference type="NCBI Taxonomy" id="1008807"/>
    <lineage>
        <taxon>Eukaryota</taxon>
        <taxon>Discoba</taxon>
        <taxon>Heterolobosea</taxon>
        <taxon>Tetramitia</taxon>
        <taxon>Eutetramitia</taxon>
        <taxon>Acrasidae</taxon>
        <taxon>Acrasis</taxon>
    </lineage>
</organism>
<evidence type="ECO:0000256" key="1">
    <source>
        <dbReference type="ARBA" id="ARBA00022540"/>
    </source>
</evidence>
<name>A0AAW2YRA5_9EUKA</name>
<comment type="similarity">
    <text evidence="5">Belongs to the eukaryotic initiation factor 4E family.</text>
</comment>
<dbReference type="InterPro" id="IPR023398">
    <property type="entry name" value="TIF_eIF4e-like"/>
</dbReference>
<evidence type="ECO:0000256" key="5">
    <source>
        <dbReference type="RuleBase" id="RU004374"/>
    </source>
</evidence>
<feature type="non-terminal residue" evidence="7">
    <location>
        <position position="227"/>
    </location>
</feature>
<evidence type="ECO:0000256" key="2">
    <source>
        <dbReference type="ARBA" id="ARBA00022845"/>
    </source>
</evidence>
<feature type="compositionally biased region" description="Acidic residues" evidence="6">
    <location>
        <begin position="11"/>
        <end position="26"/>
    </location>
</feature>
<keyword evidence="1 5" id="KW-0396">Initiation factor</keyword>